<dbReference type="NCBIfam" id="TIGR00249">
    <property type="entry name" value="sixA"/>
    <property type="match status" value="1"/>
</dbReference>
<dbReference type="PANTHER" id="PTHR20935:SF0">
    <property type="entry name" value="SERINE_THREONINE-PROTEIN PHOSPHATASE PGAM5, MITOCHONDRIAL"/>
    <property type="match status" value="1"/>
</dbReference>
<keyword evidence="1" id="KW-0378">Hydrolase</keyword>
<dbReference type="InterPro" id="IPR004449">
    <property type="entry name" value="SixA"/>
</dbReference>
<evidence type="ECO:0000313" key="2">
    <source>
        <dbReference type="EMBL" id="WOO41892.1"/>
    </source>
</evidence>
<reference evidence="2 3" key="1">
    <citation type="submission" date="2023-10" db="EMBL/GenBank/DDBJ databases">
        <title>Rubellicoccus peritrichatus gen. nov., sp. nov., isolated from an algae of coral reef tank.</title>
        <authorList>
            <person name="Luo J."/>
        </authorList>
    </citation>
    <scope>NUCLEOTIDE SEQUENCE [LARGE SCALE GENOMIC DNA]</scope>
    <source>
        <strain evidence="2 3">CR14</strain>
    </source>
</reference>
<proteinExistence type="predicted"/>
<dbReference type="SMART" id="SM00855">
    <property type="entry name" value="PGAM"/>
    <property type="match status" value="1"/>
</dbReference>
<dbReference type="RefSeq" id="WP_317834376.1">
    <property type="nucleotide sequence ID" value="NZ_CP136920.1"/>
</dbReference>
<dbReference type="EMBL" id="CP136920">
    <property type="protein sequence ID" value="WOO41892.1"/>
    <property type="molecule type" value="Genomic_DNA"/>
</dbReference>
<dbReference type="Proteomes" id="UP001304300">
    <property type="component" value="Chromosome"/>
</dbReference>
<dbReference type="KEGG" id="puo:RZN69_02245"/>
<keyword evidence="3" id="KW-1185">Reference proteome</keyword>
<dbReference type="PANTHER" id="PTHR20935">
    <property type="entry name" value="PHOSPHOGLYCERATE MUTASE-RELATED"/>
    <property type="match status" value="1"/>
</dbReference>
<sequence>MRLFLFRHAEATYDAPSDEARELTEKGIKSTKKIAECLKEKEFAGLTEIRHSTLVRARQTAAIFQKEMKTGARICEAERLRPGDNPFELLKGIFEHKGDLMLVGHNPHLTILASILITGDPYSHCIDFKKTGMLSLEMISRPSQDRIAGIWLINWFVVPRLF</sequence>
<dbReference type="AlphaFoldDB" id="A0AAQ3LAW5"/>
<name>A0AAQ3LAW5_9BACT</name>
<dbReference type="GO" id="GO:0005737">
    <property type="term" value="C:cytoplasm"/>
    <property type="evidence" value="ECO:0007669"/>
    <property type="project" value="InterPro"/>
</dbReference>
<dbReference type="InterPro" id="IPR051021">
    <property type="entry name" value="Mito_Ser/Thr_phosphatase"/>
</dbReference>
<protein>
    <submittedName>
        <fullName evidence="2">Phosphohistidine phosphatase SixA</fullName>
    </submittedName>
</protein>
<evidence type="ECO:0000313" key="3">
    <source>
        <dbReference type="Proteomes" id="UP001304300"/>
    </source>
</evidence>
<organism evidence="2 3">
    <name type="scientific">Rubellicoccus peritrichatus</name>
    <dbReference type="NCBI Taxonomy" id="3080537"/>
    <lineage>
        <taxon>Bacteria</taxon>
        <taxon>Pseudomonadati</taxon>
        <taxon>Verrucomicrobiota</taxon>
        <taxon>Opitutia</taxon>
        <taxon>Puniceicoccales</taxon>
        <taxon>Cerasicoccaceae</taxon>
        <taxon>Rubellicoccus</taxon>
    </lineage>
</organism>
<dbReference type="CDD" id="cd07067">
    <property type="entry name" value="HP_PGM_like"/>
    <property type="match status" value="1"/>
</dbReference>
<evidence type="ECO:0000256" key="1">
    <source>
        <dbReference type="ARBA" id="ARBA00022801"/>
    </source>
</evidence>
<dbReference type="GO" id="GO:0101006">
    <property type="term" value="F:protein histidine phosphatase activity"/>
    <property type="evidence" value="ECO:0007669"/>
    <property type="project" value="InterPro"/>
</dbReference>
<dbReference type="InterPro" id="IPR029033">
    <property type="entry name" value="His_PPase_superfam"/>
</dbReference>
<dbReference type="InterPro" id="IPR013078">
    <property type="entry name" value="His_Pase_superF_clade-1"/>
</dbReference>
<dbReference type="Gene3D" id="3.40.50.1240">
    <property type="entry name" value="Phosphoglycerate mutase-like"/>
    <property type="match status" value="1"/>
</dbReference>
<dbReference type="Pfam" id="PF00300">
    <property type="entry name" value="His_Phos_1"/>
    <property type="match status" value="1"/>
</dbReference>
<accession>A0AAQ3LAW5</accession>
<gene>
    <name evidence="2" type="primary">sixA</name>
    <name evidence="2" type="ORF">RZN69_02245</name>
</gene>
<dbReference type="SUPFAM" id="SSF53254">
    <property type="entry name" value="Phosphoglycerate mutase-like"/>
    <property type="match status" value="1"/>
</dbReference>